<dbReference type="PANTHER" id="PTHR33238:SF11">
    <property type="entry name" value="TRANSCRIPTIONAL REGULATOR MNTR"/>
    <property type="match status" value="1"/>
</dbReference>
<sequence length="221" mass="23819">MLPSSTVENYLKALHQAEASMGNQTLVPMGQLANVVGVAPGTATTMVKALAESGLVEYEPYVGVRLSSAGTRLATLVLRRHRLIEQFLVEVMGMSWADVHEDAEQLEHVVSDRLVERMDAMLGHPAVDPHGDPIPTADGALADPDYHSLLTCPLSTPVTVTRVTDQNSSFLRFLEAQELKPGQSIEVENRNSAADSVQVLAGERRVTIGTNAASKVLIEIL</sequence>
<evidence type="ECO:0000256" key="5">
    <source>
        <dbReference type="ARBA" id="ARBA00022491"/>
    </source>
</evidence>
<name>A0A381NGE8_9ZZZZ</name>
<dbReference type="InterPro" id="IPR001367">
    <property type="entry name" value="Fe_dep_repressor"/>
</dbReference>
<comment type="subcellular location">
    <subcellularLocation>
        <location evidence="1">Cytoplasm</location>
    </subcellularLocation>
</comment>
<gene>
    <name evidence="14" type="ORF">METZ01_LOCUS6530</name>
</gene>
<keyword evidence="9" id="KW-0010">Activator</keyword>
<reference evidence="14" key="1">
    <citation type="submission" date="2018-05" db="EMBL/GenBank/DDBJ databases">
        <authorList>
            <person name="Lanie J.A."/>
            <person name="Ng W.-L."/>
            <person name="Kazmierczak K.M."/>
            <person name="Andrzejewski T.M."/>
            <person name="Davidsen T.M."/>
            <person name="Wayne K.J."/>
            <person name="Tettelin H."/>
            <person name="Glass J.I."/>
            <person name="Rusch D."/>
            <person name="Podicherti R."/>
            <person name="Tsui H.-C.T."/>
            <person name="Winkler M.E."/>
        </authorList>
    </citation>
    <scope>NUCLEOTIDE SEQUENCE</scope>
</reference>
<dbReference type="InterPro" id="IPR036390">
    <property type="entry name" value="WH_DNA-bd_sf"/>
</dbReference>
<evidence type="ECO:0000256" key="11">
    <source>
        <dbReference type="ARBA" id="ARBA00023211"/>
    </source>
</evidence>
<dbReference type="InterPro" id="IPR022689">
    <property type="entry name" value="Iron_dep_repressor"/>
</dbReference>
<dbReference type="GO" id="GO:0003700">
    <property type="term" value="F:DNA-binding transcription factor activity"/>
    <property type="evidence" value="ECO:0007669"/>
    <property type="project" value="InterPro"/>
</dbReference>
<dbReference type="Pfam" id="PF02742">
    <property type="entry name" value="Fe_dep_repr_C"/>
    <property type="match status" value="1"/>
</dbReference>
<dbReference type="AlphaFoldDB" id="A0A381NGE8"/>
<proteinExistence type="inferred from homology"/>
<keyword evidence="4" id="KW-0963">Cytoplasm</keyword>
<dbReference type="Gene3D" id="2.30.30.90">
    <property type="match status" value="1"/>
</dbReference>
<organism evidence="14">
    <name type="scientific">marine metagenome</name>
    <dbReference type="NCBI Taxonomy" id="408172"/>
    <lineage>
        <taxon>unclassified sequences</taxon>
        <taxon>metagenomes</taxon>
        <taxon>ecological metagenomes</taxon>
    </lineage>
</organism>
<dbReference type="Gene3D" id="1.10.60.10">
    <property type="entry name" value="Iron dependent repressor, metal binding and dimerisation domain"/>
    <property type="match status" value="1"/>
</dbReference>
<dbReference type="SMART" id="SM00529">
    <property type="entry name" value="HTH_DTXR"/>
    <property type="match status" value="1"/>
</dbReference>
<evidence type="ECO:0000256" key="10">
    <source>
        <dbReference type="ARBA" id="ARBA00023163"/>
    </source>
</evidence>
<dbReference type="InterPro" id="IPR022687">
    <property type="entry name" value="HTH_DTXR"/>
</dbReference>
<evidence type="ECO:0000256" key="8">
    <source>
        <dbReference type="ARBA" id="ARBA00023125"/>
    </source>
</evidence>
<keyword evidence="10" id="KW-0804">Transcription</keyword>
<evidence type="ECO:0000313" key="14">
    <source>
        <dbReference type="EMBL" id="SUZ53676.1"/>
    </source>
</evidence>
<dbReference type="Pfam" id="PF01325">
    <property type="entry name" value="Fe_dep_repress"/>
    <property type="match status" value="1"/>
</dbReference>
<dbReference type="FunFam" id="1.10.60.10:FF:000004">
    <property type="entry name" value="DtxR family transcriptional regulator"/>
    <property type="match status" value="1"/>
</dbReference>
<evidence type="ECO:0000256" key="9">
    <source>
        <dbReference type="ARBA" id="ARBA00023159"/>
    </source>
</evidence>
<comment type="subunit">
    <text evidence="3">Homodimer.</text>
</comment>
<evidence type="ECO:0000259" key="13">
    <source>
        <dbReference type="SMART" id="SM00899"/>
    </source>
</evidence>
<evidence type="ECO:0000256" key="6">
    <source>
        <dbReference type="ARBA" id="ARBA00023004"/>
    </source>
</evidence>
<evidence type="ECO:0000256" key="12">
    <source>
        <dbReference type="ARBA" id="ARBA00032593"/>
    </source>
</evidence>
<dbReference type="GO" id="GO:0046983">
    <property type="term" value="F:protein dimerization activity"/>
    <property type="evidence" value="ECO:0007669"/>
    <property type="project" value="InterPro"/>
</dbReference>
<keyword evidence="11" id="KW-0464">Manganese</keyword>
<dbReference type="PANTHER" id="PTHR33238">
    <property type="entry name" value="IRON (METAL) DEPENDENT REPRESSOR, DTXR FAMILY"/>
    <property type="match status" value="1"/>
</dbReference>
<evidence type="ECO:0000256" key="7">
    <source>
        <dbReference type="ARBA" id="ARBA00023015"/>
    </source>
</evidence>
<dbReference type="InterPro" id="IPR008988">
    <property type="entry name" value="Transcriptional_repressor_C"/>
</dbReference>
<accession>A0A381NGE8</accession>
<feature type="domain" description="Ferrous iron transporter FeoA-like" evidence="13">
    <location>
        <begin position="147"/>
        <end position="220"/>
    </location>
</feature>
<keyword evidence="8" id="KW-0238">DNA-binding</keyword>
<dbReference type="EMBL" id="UINC01000343">
    <property type="protein sequence ID" value="SUZ53676.1"/>
    <property type="molecule type" value="Genomic_DNA"/>
</dbReference>
<keyword evidence="6" id="KW-0408">Iron</keyword>
<dbReference type="SUPFAM" id="SSF46785">
    <property type="entry name" value="Winged helix' DNA-binding domain"/>
    <property type="match status" value="1"/>
</dbReference>
<protein>
    <recommendedName>
        <fullName evidence="12">Manganese transport regulator</fullName>
    </recommendedName>
</protein>
<comment type="similarity">
    <text evidence="2">Belongs to the DtxR/MntR family.</text>
</comment>
<dbReference type="InterPro" id="IPR050536">
    <property type="entry name" value="DtxR_MntR_Metal-Reg"/>
</dbReference>
<dbReference type="GO" id="GO:0003677">
    <property type="term" value="F:DNA binding"/>
    <property type="evidence" value="ECO:0007669"/>
    <property type="project" value="UniProtKB-KW"/>
</dbReference>
<evidence type="ECO:0000256" key="4">
    <source>
        <dbReference type="ARBA" id="ARBA00022490"/>
    </source>
</evidence>
<dbReference type="SUPFAM" id="SSF47979">
    <property type="entry name" value="Iron-dependent repressor protein, dimerization domain"/>
    <property type="match status" value="1"/>
</dbReference>
<dbReference type="InterPro" id="IPR036421">
    <property type="entry name" value="Fe_dep_repressor_sf"/>
</dbReference>
<keyword evidence="5" id="KW-0678">Repressor</keyword>
<dbReference type="InterPro" id="IPR038157">
    <property type="entry name" value="FeoA_core_dom"/>
</dbReference>
<dbReference type="Gene3D" id="1.10.10.10">
    <property type="entry name" value="Winged helix-like DNA-binding domain superfamily/Winged helix DNA-binding domain"/>
    <property type="match status" value="1"/>
</dbReference>
<dbReference type="SMART" id="SM00899">
    <property type="entry name" value="FeoA"/>
    <property type="match status" value="1"/>
</dbReference>
<evidence type="ECO:0000256" key="3">
    <source>
        <dbReference type="ARBA" id="ARBA00011738"/>
    </source>
</evidence>
<dbReference type="InterPro" id="IPR036388">
    <property type="entry name" value="WH-like_DNA-bd_sf"/>
</dbReference>
<dbReference type="SUPFAM" id="SSF50037">
    <property type="entry name" value="C-terminal domain of transcriptional repressors"/>
    <property type="match status" value="1"/>
</dbReference>
<dbReference type="GO" id="GO:0045892">
    <property type="term" value="P:negative regulation of DNA-templated transcription"/>
    <property type="evidence" value="ECO:0007669"/>
    <property type="project" value="TreeGrafter"/>
</dbReference>
<evidence type="ECO:0000256" key="2">
    <source>
        <dbReference type="ARBA" id="ARBA00007871"/>
    </source>
</evidence>
<evidence type="ECO:0000256" key="1">
    <source>
        <dbReference type="ARBA" id="ARBA00004496"/>
    </source>
</evidence>
<dbReference type="GO" id="GO:0005737">
    <property type="term" value="C:cytoplasm"/>
    <property type="evidence" value="ECO:0007669"/>
    <property type="project" value="UniProtKB-SubCell"/>
</dbReference>
<keyword evidence="7" id="KW-0805">Transcription regulation</keyword>
<dbReference type="GO" id="GO:0046914">
    <property type="term" value="F:transition metal ion binding"/>
    <property type="evidence" value="ECO:0007669"/>
    <property type="project" value="InterPro"/>
</dbReference>
<dbReference type="Pfam" id="PF04023">
    <property type="entry name" value="FeoA"/>
    <property type="match status" value="1"/>
</dbReference>
<dbReference type="InterPro" id="IPR007167">
    <property type="entry name" value="Fe-transptr_FeoA-like"/>
</dbReference>